<dbReference type="OrthoDB" id="1895190at2"/>
<dbReference type="Pfam" id="PF13240">
    <property type="entry name" value="Zn_Ribbon_1"/>
    <property type="match status" value="1"/>
</dbReference>
<reference evidence="3 4" key="1">
    <citation type="submission" date="2019-09" db="EMBL/GenBank/DDBJ databases">
        <title>Bacillus ochoae sp. nov., Paenibacillus whitsoniae sp. nov., Paenibacillus spiritus sp. nov. Isolated from the Mars Exploration Rover during spacecraft assembly.</title>
        <authorList>
            <person name="Seuylemezian A."/>
            <person name="Vaishampayan P."/>
        </authorList>
    </citation>
    <scope>NUCLEOTIDE SEQUENCE [LARGE SCALE GENOMIC DNA]</scope>
    <source>
        <strain evidence="3 4">MER_111</strain>
    </source>
</reference>
<gene>
    <name evidence="3" type="ORF">F4V43_19130</name>
</gene>
<evidence type="ECO:0000256" key="1">
    <source>
        <dbReference type="SAM" id="Phobius"/>
    </source>
</evidence>
<evidence type="ECO:0000313" key="3">
    <source>
        <dbReference type="EMBL" id="KAA8995988.1"/>
    </source>
</evidence>
<evidence type="ECO:0000259" key="2">
    <source>
        <dbReference type="Pfam" id="PF13240"/>
    </source>
</evidence>
<dbReference type="Proteomes" id="UP000367750">
    <property type="component" value="Unassembled WGS sequence"/>
</dbReference>
<name>A0A5J5FS01_9BACL</name>
<comment type="caution">
    <text evidence="3">The sequence shown here is derived from an EMBL/GenBank/DDBJ whole genome shotgun (WGS) entry which is preliminary data.</text>
</comment>
<evidence type="ECO:0000313" key="4">
    <source>
        <dbReference type="Proteomes" id="UP000367750"/>
    </source>
</evidence>
<keyword evidence="4" id="KW-1185">Reference proteome</keyword>
<keyword evidence="1" id="KW-0812">Transmembrane</keyword>
<accession>A0A5J5FS01</accession>
<feature type="transmembrane region" description="Helical" evidence="1">
    <location>
        <begin position="64"/>
        <end position="83"/>
    </location>
</feature>
<keyword evidence="1" id="KW-0472">Membrane</keyword>
<dbReference type="AlphaFoldDB" id="A0A5J5FS01"/>
<protein>
    <submittedName>
        <fullName evidence="3">Zinc-ribbon domain-containing protein</fullName>
    </submittedName>
</protein>
<keyword evidence="1" id="KW-1133">Transmembrane helix</keyword>
<dbReference type="InterPro" id="IPR026870">
    <property type="entry name" value="Zinc_ribbon_dom"/>
</dbReference>
<organism evidence="3 4">
    <name type="scientific">Paenibacillus spiritus</name>
    <dbReference type="NCBI Taxonomy" id="2496557"/>
    <lineage>
        <taxon>Bacteria</taxon>
        <taxon>Bacillati</taxon>
        <taxon>Bacillota</taxon>
        <taxon>Bacilli</taxon>
        <taxon>Bacillales</taxon>
        <taxon>Paenibacillaceae</taxon>
        <taxon>Paenibacillus</taxon>
    </lineage>
</organism>
<dbReference type="EMBL" id="VYKK01000037">
    <property type="protein sequence ID" value="KAA8995988.1"/>
    <property type="molecule type" value="Genomic_DNA"/>
</dbReference>
<proteinExistence type="predicted"/>
<sequence length="479" mass="52736">MLLSFNRGSFIVFCGNCGAKIEENARFCGECGQPVSQAPVQQSGFRPAPPAKAARRPWSRKTKVITAVSVGIVGAAAVTYSIFHFTYGPSTPAKLEEKLQAAVTARDVDQLLTYLDDSNTAMRAEDRVEAFRKAFNDETAYGYESYLKDALYAAEQEAENDSDYGTDGDGDGAPVYFVKESSWRGTRWVFNVTPAEVTMEQGEDWTAGGSLETLESAQGTFDSLWPAVYSYQAKVTNPYGGSETLEGTVDLLNTSSEEIYLYDRLESGLRVEIPTFADITYTLNGKELPQAEDGDYNTLSVVPKPAELKVEAKGAYLGMPVEQSRTWEASETDDIELETLLKDSVAAQAAKLLLEANVSWTKAYNAADSSLLTGLDPDGDAYQTFSEVPETPGRQVRLVRVAVAPDNIEFYEDGVRITAEEEYAYPGTEESNSTSSNTYVITPKPGQEQQWWIRSSSRNYWVDDLFGNSESLILDNPEN</sequence>
<feature type="domain" description="Zinc-ribbon" evidence="2">
    <location>
        <begin position="13"/>
        <end position="35"/>
    </location>
</feature>